<dbReference type="EMBL" id="PDVP01000038">
    <property type="protein sequence ID" value="PHP64573.1"/>
    <property type="molecule type" value="Genomic_DNA"/>
</dbReference>
<dbReference type="AlphaFoldDB" id="A0A2G1QGC2"/>
<dbReference type="InterPro" id="IPR004919">
    <property type="entry name" value="GmrSD_N"/>
</dbReference>
<dbReference type="InterPro" id="IPR011089">
    <property type="entry name" value="GmrSD_C"/>
</dbReference>
<evidence type="ECO:0000313" key="4">
    <source>
        <dbReference type="Proteomes" id="UP000221168"/>
    </source>
</evidence>
<sequence>MPANAASVSTSLISFSSKISRQQFIAYVSVRNSGGSSDPAAIRRFYGYLINKVKIIRIETPTIAKALKIFETINDRGVGLDAMDLLKNLLFMHAKDHEFGKLKDLWKSLTDEIYLSGEKPLRFLRYYLLATFDVDSKLREDAIYDWFQRNEAATNHATNPVGFAQKLLAAAKAYAQFARGNNPKGVREPGIANTRLLGGKSIKQHFIVLLAGRHLGPDEFSRLAEEVEKTLFVWLITGTAGKEYERRIVEAAHRLRELPQGKLDDFLAETFVAERRGLHKDFEQVMQTLRSYDTRQFRLRYLIAKITQHVDLLAYGPSEARCNLAEYTAGGNDIEHILPDRGDAEAVEEFGDGGTDQEIIQSLGNLLLIEKSINRAISNKSYSKKVAAYSQSKFLLTKCQYSRLGTEIGLADKITKTVQSLENYAEWNAENVKARQDFLATLSTRVWCTSPAE</sequence>
<evidence type="ECO:0000259" key="1">
    <source>
        <dbReference type="Pfam" id="PF03235"/>
    </source>
</evidence>
<reference evidence="3 4" key="1">
    <citation type="submission" date="2017-10" db="EMBL/GenBank/DDBJ databases">
        <title>Sedimentibacterium mangrovi gen. nov., sp. nov., a novel member of family Phyllobacteriacea isolated from mangrove sediment.</title>
        <authorList>
            <person name="Liao H."/>
            <person name="Tian Y."/>
        </authorList>
    </citation>
    <scope>NUCLEOTIDE SEQUENCE [LARGE SCALE GENOMIC DNA]</scope>
    <source>
        <strain evidence="3 4">X9-2-2</strain>
    </source>
</reference>
<evidence type="ECO:0008006" key="5">
    <source>
        <dbReference type="Google" id="ProtNLM"/>
    </source>
</evidence>
<organism evidence="3 4">
    <name type="scientific">Zhengella mangrovi</name>
    <dbReference type="NCBI Taxonomy" id="1982044"/>
    <lineage>
        <taxon>Bacteria</taxon>
        <taxon>Pseudomonadati</taxon>
        <taxon>Pseudomonadota</taxon>
        <taxon>Alphaproteobacteria</taxon>
        <taxon>Hyphomicrobiales</taxon>
        <taxon>Notoacmeibacteraceae</taxon>
        <taxon>Zhengella</taxon>
    </lineage>
</organism>
<dbReference type="Proteomes" id="UP000221168">
    <property type="component" value="Unassembled WGS sequence"/>
</dbReference>
<feature type="domain" description="GmrSD restriction endonucleases N-terminal" evidence="1">
    <location>
        <begin position="41"/>
        <end position="91"/>
    </location>
</feature>
<name>A0A2G1QGC2_9HYPH</name>
<dbReference type="OrthoDB" id="9798761at2"/>
<dbReference type="PANTHER" id="PTHR35149">
    <property type="entry name" value="SLL5132 PROTEIN"/>
    <property type="match status" value="1"/>
</dbReference>
<dbReference type="Pfam" id="PF03235">
    <property type="entry name" value="GmrSD_N"/>
    <property type="match status" value="1"/>
</dbReference>
<accession>A0A2G1QGC2</accession>
<evidence type="ECO:0000313" key="3">
    <source>
        <dbReference type="EMBL" id="PHP64573.1"/>
    </source>
</evidence>
<keyword evidence="4" id="KW-1185">Reference proteome</keyword>
<evidence type="ECO:0000259" key="2">
    <source>
        <dbReference type="Pfam" id="PF07510"/>
    </source>
</evidence>
<proteinExistence type="predicted"/>
<feature type="domain" description="GmrSD restriction endonucleases C-terminal" evidence="2">
    <location>
        <begin position="285"/>
        <end position="441"/>
    </location>
</feature>
<dbReference type="PANTHER" id="PTHR35149:SF1">
    <property type="entry name" value="DUF5655 DOMAIN-CONTAINING PROTEIN"/>
    <property type="match status" value="1"/>
</dbReference>
<gene>
    <name evidence="3" type="ORF">CSC94_23680</name>
</gene>
<protein>
    <recommendedName>
        <fullName evidence="5">DUF1524 domain-containing protein</fullName>
    </recommendedName>
</protein>
<dbReference type="Pfam" id="PF07510">
    <property type="entry name" value="GmrSD_C"/>
    <property type="match status" value="1"/>
</dbReference>
<comment type="caution">
    <text evidence="3">The sequence shown here is derived from an EMBL/GenBank/DDBJ whole genome shotgun (WGS) entry which is preliminary data.</text>
</comment>